<evidence type="ECO:0000313" key="1">
    <source>
        <dbReference type="EMBL" id="KAL0353993.1"/>
    </source>
</evidence>
<proteinExistence type="predicted"/>
<accession>A0AAW2PGA5</accession>
<protein>
    <submittedName>
        <fullName evidence="1">Uncharacterized protein</fullName>
    </submittedName>
</protein>
<comment type="caution">
    <text evidence="1">The sequence shown here is derived from an EMBL/GenBank/DDBJ whole genome shotgun (WGS) entry which is preliminary data.</text>
</comment>
<name>A0AAW2PGA5_9LAMI</name>
<gene>
    <name evidence="1" type="ORF">Sangu_0980600</name>
</gene>
<sequence>MSDLWLGSCYIPPEDLCGLGSGCKWMIPLGCRCKLKMQPACERNNSLVVLALRCDTQRCEMGRSLSESR</sequence>
<reference evidence="1" key="1">
    <citation type="submission" date="2020-06" db="EMBL/GenBank/DDBJ databases">
        <authorList>
            <person name="Li T."/>
            <person name="Hu X."/>
            <person name="Zhang T."/>
            <person name="Song X."/>
            <person name="Zhang H."/>
            <person name="Dai N."/>
            <person name="Sheng W."/>
            <person name="Hou X."/>
            <person name="Wei L."/>
        </authorList>
    </citation>
    <scope>NUCLEOTIDE SEQUENCE</scope>
    <source>
        <strain evidence="1">G01</strain>
        <tissue evidence="1">Leaf</tissue>
    </source>
</reference>
<dbReference type="EMBL" id="JACGWK010000005">
    <property type="protein sequence ID" value="KAL0353993.1"/>
    <property type="molecule type" value="Genomic_DNA"/>
</dbReference>
<dbReference type="AlphaFoldDB" id="A0AAW2PGA5"/>
<reference evidence="1" key="2">
    <citation type="journal article" date="2024" name="Plant">
        <title>Genomic evolution and insights into agronomic trait innovations of Sesamum species.</title>
        <authorList>
            <person name="Miao H."/>
            <person name="Wang L."/>
            <person name="Qu L."/>
            <person name="Liu H."/>
            <person name="Sun Y."/>
            <person name="Le M."/>
            <person name="Wang Q."/>
            <person name="Wei S."/>
            <person name="Zheng Y."/>
            <person name="Lin W."/>
            <person name="Duan Y."/>
            <person name="Cao H."/>
            <person name="Xiong S."/>
            <person name="Wang X."/>
            <person name="Wei L."/>
            <person name="Li C."/>
            <person name="Ma Q."/>
            <person name="Ju M."/>
            <person name="Zhao R."/>
            <person name="Li G."/>
            <person name="Mu C."/>
            <person name="Tian Q."/>
            <person name="Mei H."/>
            <person name="Zhang T."/>
            <person name="Gao T."/>
            <person name="Zhang H."/>
        </authorList>
    </citation>
    <scope>NUCLEOTIDE SEQUENCE</scope>
    <source>
        <strain evidence="1">G01</strain>
    </source>
</reference>
<organism evidence="1">
    <name type="scientific">Sesamum angustifolium</name>
    <dbReference type="NCBI Taxonomy" id="2727405"/>
    <lineage>
        <taxon>Eukaryota</taxon>
        <taxon>Viridiplantae</taxon>
        <taxon>Streptophyta</taxon>
        <taxon>Embryophyta</taxon>
        <taxon>Tracheophyta</taxon>
        <taxon>Spermatophyta</taxon>
        <taxon>Magnoliopsida</taxon>
        <taxon>eudicotyledons</taxon>
        <taxon>Gunneridae</taxon>
        <taxon>Pentapetalae</taxon>
        <taxon>asterids</taxon>
        <taxon>lamiids</taxon>
        <taxon>Lamiales</taxon>
        <taxon>Pedaliaceae</taxon>
        <taxon>Sesamum</taxon>
    </lineage>
</organism>